<proteinExistence type="predicted"/>
<name>A0A5J6HTY4_STRAD</name>
<protein>
    <submittedName>
        <fullName evidence="1">Uncharacterized protein</fullName>
    </submittedName>
</protein>
<dbReference type="KEGG" id="salw:CP975_34215"/>
<reference evidence="1 2" key="1">
    <citation type="submission" date="2017-09" db="EMBL/GenBank/DDBJ databases">
        <authorList>
            <person name="Lee N."/>
            <person name="Cho B.-K."/>
        </authorList>
    </citation>
    <scope>NUCLEOTIDE SEQUENCE [LARGE SCALE GENOMIC DNA]</scope>
    <source>
        <strain evidence="1 2">ATCC 12461</strain>
    </source>
</reference>
<sequence length="73" mass="7876">MDKNYVRGFNEASSACVEVLTGARNGLLAKMESGGKLSAQEQALYARLTELEAEMGERLNAAYEPPSAKLDLP</sequence>
<keyword evidence="2" id="KW-1185">Reference proteome</keyword>
<accession>A0A5J6HTY4</accession>
<organism evidence="1 2">
    <name type="scientific">Streptomyces alboniger</name>
    <dbReference type="NCBI Taxonomy" id="132473"/>
    <lineage>
        <taxon>Bacteria</taxon>
        <taxon>Bacillati</taxon>
        <taxon>Actinomycetota</taxon>
        <taxon>Actinomycetes</taxon>
        <taxon>Kitasatosporales</taxon>
        <taxon>Streptomycetaceae</taxon>
        <taxon>Streptomyces</taxon>
        <taxon>Streptomyces aurantiacus group</taxon>
    </lineage>
</organism>
<evidence type="ECO:0000313" key="1">
    <source>
        <dbReference type="EMBL" id="QEV21903.1"/>
    </source>
</evidence>
<evidence type="ECO:0000313" key="2">
    <source>
        <dbReference type="Proteomes" id="UP000326553"/>
    </source>
</evidence>
<dbReference type="AlphaFoldDB" id="A0A5J6HTY4"/>
<dbReference type="EMBL" id="CP023695">
    <property type="protein sequence ID" value="QEV21903.1"/>
    <property type="molecule type" value="Genomic_DNA"/>
</dbReference>
<dbReference type="Proteomes" id="UP000326553">
    <property type="component" value="Chromosome"/>
</dbReference>
<gene>
    <name evidence="1" type="ORF">CP975_34215</name>
</gene>